<evidence type="ECO:0000256" key="1">
    <source>
        <dbReference type="SAM" id="MobiDB-lite"/>
    </source>
</evidence>
<sequence>MPAPAKLRGGDRSRPRPYGGSRTRTQPAAGRRSEPPEGKCPAPGPQGPARASTPSRGHSPAVAPGARSGPTRPRGRRRRRRHDVTGRGGAGRRRRRSASPAAWQRALWRRRRTRREGRGAAESGPALGHEPRGRRRAHEEAEQAIQCLNGKLALSKKLVVRWAHAQVKRYDHNKNDKILPISLEPSSSTEPTQSNLSVTAKIKAIEAKLKMMAENPDAEYPAAPVYSYFKPPDKKRTTPYSRTAWKSRR</sequence>
<feature type="region of interest" description="Disordered" evidence="1">
    <location>
        <begin position="1"/>
        <end position="141"/>
    </location>
</feature>
<protein>
    <submittedName>
        <fullName evidence="2">RNA binding motif protein 18</fullName>
    </submittedName>
</protein>
<dbReference type="Ensembl" id="ENSCAFT00040004844.1">
    <property type="protein sequence ID" value="ENSCAFP00040004159.1"/>
    <property type="gene ID" value="ENSCAFG00040002544.1"/>
</dbReference>
<feature type="region of interest" description="Disordered" evidence="1">
    <location>
        <begin position="223"/>
        <end position="249"/>
    </location>
</feature>
<dbReference type="AlphaFoldDB" id="A0A8C0RWE2"/>
<dbReference type="Proteomes" id="UP000694542">
    <property type="component" value="Chromosome 9"/>
</dbReference>
<proteinExistence type="predicted"/>
<gene>
    <name evidence="2" type="primary">RBM18</name>
</gene>
<organism evidence="2 3">
    <name type="scientific">Canis lupus familiaris</name>
    <name type="common">Dog</name>
    <name type="synonym">Canis familiaris</name>
    <dbReference type="NCBI Taxonomy" id="9615"/>
    <lineage>
        <taxon>Eukaryota</taxon>
        <taxon>Metazoa</taxon>
        <taxon>Chordata</taxon>
        <taxon>Craniata</taxon>
        <taxon>Vertebrata</taxon>
        <taxon>Euteleostomi</taxon>
        <taxon>Mammalia</taxon>
        <taxon>Eutheria</taxon>
        <taxon>Laurasiatheria</taxon>
        <taxon>Carnivora</taxon>
        <taxon>Caniformia</taxon>
        <taxon>Canidae</taxon>
        <taxon>Canis</taxon>
    </lineage>
</organism>
<reference evidence="2" key="1">
    <citation type="submission" date="2018-10" db="EMBL/GenBank/DDBJ databases">
        <title>De novo assembly of a Great Dane genome.</title>
        <authorList>
            <person name="Kidd J.M."/>
            <person name="Pendleton A.L."/>
            <person name="Shen F."/>
            <person name="Emery S."/>
        </authorList>
    </citation>
    <scope>NUCLEOTIDE SEQUENCE [LARGE SCALE GENOMIC DNA]</scope>
    <source>
        <strain evidence="2">Great Dane</strain>
    </source>
</reference>
<evidence type="ECO:0000313" key="2">
    <source>
        <dbReference type="Ensembl" id="ENSCAFP00040004159.1"/>
    </source>
</evidence>
<reference evidence="2" key="2">
    <citation type="submission" date="2025-08" db="UniProtKB">
        <authorList>
            <consortium name="Ensembl"/>
        </authorList>
    </citation>
    <scope>IDENTIFICATION</scope>
</reference>
<name>A0A8C0RWE2_CANLF</name>
<evidence type="ECO:0000313" key="3">
    <source>
        <dbReference type="Proteomes" id="UP000694542"/>
    </source>
</evidence>
<feature type="compositionally biased region" description="Basic residues" evidence="1">
    <location>
        <begin position="73"/>
        <end position="82"/>
    </location>
</feature>
<accession>A0A8C0RWE2</accession>